<keyword evidence="2" id="KW-0812">Transmembrane</keyword>
<evidence type="ECO:0000313" key="4">
    <source>
        <dbReference type="Proteomes" id="UP001271007"/>
    </source>
</evidence>
<dbReference type="EMBL" id="JAWDJX010000009">
    <property type="protein sequence ID" value="KAK3055246.1"/>
    <property type="molecule type" value="Genomic_DNA"/>
</dbReference>
<protein>
    <submittedName>
        <fullName evidence="3">Uncharacterized protein</fullName>
    </submittedName>
</protein>
<evidence type="ECO:0000256" key="2">
    <source>
        <dbReference type="SAM" id="Phobius"/>
    </source>
</evidence>
<proteinExistence type="predicted"/>
<dbReference type="Proteomes" id="UP001271007">
    <property type="component" value="Unassembled WGS sequence"/>
</dbReference>
<feature type="region of interest" description="Disordered" evidence="1">
    <location>
        <begin position="13"/>
        <end position="60"/>
    </location>
</feature>
<organism evidence="3 4">
    <name type="scientific">Extremus antarcticus</name>
    <dbReference type="NCBI Taxonomy" id="702011"/>
    <lineage>
        <taxon>Eukaryota</taxon>
        <taxon>Fungi</taxon>
        <taxon>Dikarya</taxon>
        <taxon>Ascomycota</taxon>
        <taxon>Pezizomycotina</taxon>
        <taxon>Dothideomycetes</taxon>
        <taxon>Dothideomycetidae</taxon>
        <taxon>Mycosphaerellales</taxon>
        <taxon>Extremaceae</taxon>
        <taxon>Extremus</taxon>
    </lineage>
</organism>
<accession>A0AAJ0DR19</accession>
<dbReference type="AlphaFoldDB" id="A0AAJ0DR19"/>
<evidence type="ECO:0000256" key="1">
    <source>
        <dbReference type="SAM" id="MobiDB-lite"/>
    </source>
</evidence>
<name>A0AAJ0DR19_9PEZI</name>
<feature type="transmembrane region" description="Helical" evidence="2">
    <location>
        <begin position="126"/>
        <end position="151"/>
    </location>
</feature>
<keyword evidence="2" id="KW-1133">Transmembrane helix</keyword>
<sequence>MHWSEFIVFKAPWKPSDSDREGATGNTTEDEMEKSGDAHTQSQRASAPRHGPYLEPDGGDDDYDRLLRGFSVHAWRSNVYASEPVVQRLLERQAIREISRSYGTMDVEANVENHTDPRVERYARNILYGLPIIAVVGTIWGLAITTIYTAIVHPDQLGALLGS</sequence>
<gene>
    <name evidence="3" type="ORF">LTR09_003799</name>
</gene>
<keyword evidence="2" id="KW-0472">Membrane</keyword>
<keyword evidence="4" id="KW-1185">Reference proteome</keyword>
<evidence type="ECO:0000313" key="3">
    <source>
        <dbReference type="EMBL" id="KAK3055246.1"/>
    </source>
</evidence>
<comment type="caution">
    <text evidence="3">The sequence shown here is derived from an EMBL/GenBank/DDBJ whole genome shotgun (WGS) entry which is preliminary data.</text>
</comment>
<reference evidence="3" key="1">
    <citation type="submission" date="2023-04" db="EMBL/GenBank/DDBJ databases">
        <title>Black Yeasts Isolated from many extreme environments.</title>
        <authorList>
            <person name="Coleine C."/>
            <person name="Stajich J.E."/>
            <person name="Selbmann L."/>
        </authorList>
    </citation>
    <scope>NUCLEOTIDE SEQUENCE</scope>
    <source>
        <strain evidence="3">CCFEE 5312</strain>
    </source>
</reference>